<dbReference type="PANTHER" id="PTHR43876">
    <property type="entry name" value="UBIQUINONE BIOSYNTHESIS MONOOXYGENASE COQ6, MITOCHONDRIAL"/>
    <property type="match status" value="1"/>
</dbReference>
<dbReference type="EMBL" id="QQAX01000005">
    <property type="protein sequence ID" value="RDI46500.1"/>
    <property type="molecule type" value="Genomic_DNA"/>
</dbReference>
<evidence type="ECO:0000256" key="2">
    <source>
        <dbReference type="ARBA" id="ARBA00004749"/>
    </source>
</evidence>
<comment type="pathway">
    <text evidence="2">Cofactor biosynthesis; ubiquinone biosynthesis.</text>
</comment>
<keyword evidence="10" id="KW-1185">Reference proteome</keyword>
<organism evidence="9 10">
    <name type="scientific">Aquicella lusitana</name>
    <dbReference type="NCBI Taxonomy" id="254246"/>
    <lineage>
        <taxon>Bacteria</taxon>
        <taxon>Pseudomonadati</taxon>
        <taxon>Pseudomonadota</taxon>
        <taxon>Gammaproteobacteria</taxon>
        <taxon>Legionellales</taxon>
        <taxon>Coxiellaceae</taxon>
        <taxon>Aquicella</taxon>
    </lineage>
</organism>
<evidence type="ECO:0000256" key="4">
    <source>
        <dbReference type="ARBA" id="ARBA00022630"/>
    </source>
</evidence>
<keyword evidence="4" id="KW-0285">Flavoprotein</keyword>
<evidence type="ECO:0000313" key="9">
    <source>
        <dbReference type="EMBL" id="RDI46500.1"/>
    </source>
</evidence>
<dbReference type="GO" id="GO:0071949">
    <property type="term" value="F:FAD binding"/>
    <property type="evidence" value="ECO:0007669"/>
    <property type="project" value="InterPro"/>
</dbReference>
<dbReference type="NCBIfam" id="TIGR01988">
    <property type="entry name" value="Ubi-OHases"/>
    <property type="match status" value="1"/>
</dbReference>
<comment type="similarity">
    <text evidence="3">Belongs to the UbiH/COQ6 family.</text>
</comment>
<feature type="domain" description="FAD-binding" evidence="8">
    <location>
        <begin position="3"/>
        <end position="311"/>
    </location>
</feature>
<dbReference type="PRINTS" id="PR00420">
    <property type="entry name" value="RNGMNOXGNASE"/>
</dbReference>
<evidence type="ECO:0000256" key="3">
    <source>
        <dbReference type="ARBA" id="ARBA00005349"/>
    </source>
</evidence>
<dbReference type="Proteomes" id="UP000254720">
    <property type="component" value="Unassembled WGS sequence"/>
</dbReference>
<dbReference type="GO" id="GO:0006744">
    <property type="term" value="P:ubiquinone biosynthetic process"/>
    <property type="evidence" value="ECO:0007669"/>
    <property type="project" value="UniProtKB-UniPathway"/>
</dbReference>
<dbReference type="InterPro" id="IPR010971">
    <property type="entry name" value="UbiH/COQ6"/>
</dbReference>
<dbReference type="UniPathway" id="UPA00232"/>
<dbReference type="SUPFAM" id="SSF51905">
    <property type="entry name" value="FAD/NAD(P)-binding domain"/>
    <property type="match status" value="1"/>
</dbReference>
<comment type="cofactor">
    <cofactor evidence="1">
        <name>FAD</name>
        <dbReference type="ChEBI" id="CHEBI:57692"/>
    </cofactor>
</comment>
<dbReference type="RefSeq" id="WP_114833798.1">
    <property type="nucleotide sequence ID" value="NZ_LR699114.1"/>
</dbReference>
<keyword evidence="5" id="KW-0274">FAD</keyword>
<evidence type="ECO:0000259" key="8">
    <source>
        <dbReference type="Pfam" id="PF01494"/>
    </source>
</evidence>
<evidence type="ECO:0000313" key="10">
    <source>
        <dbReference type="Proteomes" id="UP000254720"/>
    </source>
</evidence>
<gene>
    <name evidence="9" type="ORF">C8D86_10524</name>
</gene>
<keyword evidence="7" id="KW-0503">Monooxygenase</keyword>
<sequence>MYYDLIIVGGGLVGAGLAAGLRHAGIKIALVDARLPSSNDPRLFALNAGSCQFLKNVGIWEELAEHAAAIHQVHVSYQGRFGAVRLNREDVHLASLGYVIPARWIESALNTLLLDDPAIDLFRPAKLIALQQQAQTATLTLDKPEGQTVLQSPLVIGADGTESTVRSLLNIEADIVDYKQSALVTRTLLKRSHQHIAYERFTPRGTIAMLPLTGDESATIWTADSKRIAELMALSDELFLYELQNAFGYRLGRLRGIRERHVFPLRMVRATKAVDQCVYLLGNSAHTLHPIAAQGFNLALYEVAVFIENIMEKISKHQPFSAVDLAETLAQTQKQQAASIAVSDRLPRLLSTDSRCLSFLLPLCMTGFDLATPIKKRFIETMMGRTGSVPRLLLSAKEL</sequence>
<dbReference type="AlphaFoldDB" id="A0A370GT46"/>
<evidence type="ECO:0000256" key="6">
    <source>
        <dbReference type="ARBA" id="ARBA00023002"/>
    </source>
</evidence>
<proteinExistence type="inferred from homology"/>
<dbReference type="InterPro" id="IPR051205">
    <property type="entry name" value="UbiH/COQ6_monooxygenase"/>
</dbReference>
<dbReference type="Pfam" id="PF01494">
    <property type="entry name" value="FAD_binding_3"/>
    <property type="match status" value="1"/>
</dbReference>
<comment type="caution">
    <text evidence="9">The sequence shown here is derived from an EMBL/GenBank/DDBJ whole genome shotgun (WGS) entry which is preliminary data.</text>
</comment>
<dbReference type="GO" id="GO:0008681">
    <property type="term" value="F:2-octaprenyl-6-methoxyphenol hydroxylase activity"/>
    <property type="evidence" value="ECO:0007669"/>
    <property type="project" value="TreeGrafter"/>
</dbReference>
<evidence type="ECO:0000256" key="1">
    <source>
        <dbReference type="ARBA" id="ARBA00001974"/>
    </source>
</evidence>
<keyword evidence="6" id="KW-0560">Oxidoreductase</keyword>
<accession>A0A370GT46</accession>
<name>A0A370GT46_9COXI</name>
<evidence type="ECO:0000256" key="7">
    <source>
        <dbReference type="ARBA" id="ARBA00023033"/>
    </source>
</evidence>
<protein>
    <submittedName>
        <fullName evidence="9">2-octaprenyl-6-methoxyphenol hydroxylase /2-octaprenyl-3-methyl-6-methoxy-1,4-benzoquinol hydroxylase</fullName>
    </submittedName>
</protein>
<dbReference type="Gene3D" id="3.50.50.60">
    <property type="entry name" value="FAD/NAD(P)-binding domain"/>
    <property type="match status" value="2"/>
</dbReference>
<evidence type="ECO:0000256" key="5">
    <source>
        <dbReference type="ARBA" id="ARBA00022827"/>
    </source>
</evidence>
<reference evidence="9 10" key="1">
    <citation type="submission" date="2018-07" db="EMBL/GenBank/DDBJ databases">
        <title>Genomic Encyclopedia of Type Strains, Phase IV (KMG-IV): sequencing the most valuable type-strain genomes for metagenomic binning, comparative biology and taxonomic classification.</title>
        <authorList>
            <person name="Goeker M."/>
        </authorList>
    </citation>
    <scope>NUCLEOTIDE SEQUENCE [LARGE SCALE GENOMIC DNA]</scope>
    <source>
        <strain evidence="9 10">DSM 16500</strain>
    </source>
</reference>
<dbReference type="InterPro" id="IPR036188">
    <property type="entry name" value="FAD/NAD-bd_sf"/>
</dbReference>
<dbReference type="OrthoDB" id="9769565at2"/>
<dbReference type="PANTHER" id="PTHR43876:SF8">
    <property type="entry name" value="2-OCTAPRENYL-6-METHOXYPHENOL HYDROXYLASE"/>
    <property type="match status" value="1"/>
</dbReference>
<dbReference type="InterPro" id="IPR002938">
    <property type="entry name" value="FAD-bd"/>
</dbReference>